<comment type="caution">
    <text evidence="2">The sequence shown here is derived from an EMBL/GenBank/DDBJ whole genome shotgun (WGS) entry which is preliminary data.</text>
</comment>
<feature type="non-terminal residue" evidence="2">
    <location>
        <position position="96"/>
    </location>
</feature>
<feature type="region of interest" description="Disordered" evidence="1">
    <location>
        <begin position="75"/>
        <end position="96"/>
    </location>
</feature>
<gene>
    <name evidence="2" type="ORF">GSTENG00006250001</name>
</gene>
<evidence type="ECO:0000256" key="1">
    <source>
        <dbReference type="SAM" id="MobiDB-lite"/>
    </source>
</evidence>
<sequence length="96" mass="10266">MAEEVLGKSVEQLKGEQSSAVAAFSRQADHLSQAVGSLVKLELQEEFSKLSCLARLVGQASQGYRTSLQVELEKTRAVREEAGPAPERGPAQDVGP</sequence>
<dbReference type="KEGG" id="tng:GSTEN00006250G001"/>
<dbReference type="EMBL" id="CAAE01008718">
    <property type="protein sequence ID" value="CAF91470.1"/>
    <property type="molecule type" value="Genomic_DNA"/>
</dbReference>
<organism evidence="2">
    <name type="scientific">Tetraodon nigroviridis</name>
    <name type="common">Spotted green pufferfish</name>
    <name type="synonym">Chelonodon nigroviridis</name>
    <dbReference type="NCBI Taxonomy" id="99883"/>
    <lineage>
        <taxon>Eukaryota</taxon>
        <taxon>Metazoa</taxon>
        <taxon>Chordata</taxon>
        <taxon>Craniata</taxon>
        <taxon>Vertebrata</taxon>
        <taxon>Euteleostomi</taxon>
        <taxon>Actinopterygii</taxon>
        <taxon>Neopterygii</taxon>
        <taxon>Teleostei</taxon>
        <taxon>Neoteleostei</taxon>
        <taxon>Acanthomorphata</taxon>
        <taxon>Eupercaria</taxon>
        <taxon>Tetraodontiformes</taxon>
        <taxon>Tetradontoidea</taxon>
        <taxon>Tetraodontidae</taxon>
        <taxon>Tetraodon</taxon>
    </lineage>
</organism>
<accession>Q4T6L2</accession>
<reference evidence="2" key="2">
    <citation type="submission" date="2004-02" db="EMBL/GenBank/DDBJ databases">
        <authorList>
            <consortium name="Genoscope"/>
            <consortium name="Whitehead Institute Centre for Genome Research"/>
        </authorList>
    </citation>
    <scope>NUCLEOTIDE SEQUENCE</scope>
</reference>
<evidence type="ECO:0000313" key="2">
    <source>
        <dbReference type="EMBL" id="CAF91470.1"/>
    </source>
</evidence>
<reference evidence="2" key="1">
    <citation type="journal article" date="2004" name="Nature">
        <title>Genome duplication in the teleost fish Tetraodon nigroviridis reveals the early vertebrate proto-karyotype.</title>
        <authorList>
            <person name="Jaillon O."/>
            <person name="Aury J.-M."/>
            <person name="Brunet F."/>
            <person name="Petit J.-L."/>
            <person name="Stange-Thomann N."/>
            <person name="Mauceli E."/>
            <person name="Bouneau L."/>
            <person name="Fischer C."/>
            <person name="Ozouf-Costaz C."/>
            <person name="Bernot A."/>
            <person name="Nicaud S."/>
            <person name="Jaffe D."/>
            <person name="Fisher S."/>
            <person name="Lutfalla G."/>
            <person name="Dossat C."/>
            <person name="Segurens B."/>
            <person name="Dasilva C."/>
            <person name="Salanoubat M."/>
            <person name="Levy M."/>
            <person name="Boudet N."/>
            <person name="Castellano S."/>
            <person name="Anthouard V."/>
            <person name="Jubin C."/>
            <person name="Castelli V."/>
            <person name="Katinka M."/>
            <person name="Vacherie B."/>
            <person name="Biemont C."/>
            <person name="Skalli Z."/>
            <person name="Cattolico L."/>
            <person name="Poulain J."/>
            <person name="De Berardinis V."/>
            <person name="Cruaud C."/>
            <person name="Duprat S."/>
            <person name="Brottier P."/>
            <person name="Coutanceau J.-P."/>
            <person name="Gouzy J."/>
            <person name="Parra G."/>
            <person name="Lardier G."/>
            <person name="Chapple C."/>
            <person name="McKernan K.J."/>
            <person name="McEwan P."/>
            <person name="Bosak S."/>
            <person name="Kellis M."/>
            <person name="Volff J.-N."/>
            <person name="Guigo R."/>
            <person name="Zody M.C."/>
            <person name="Mesirov J."/>
            <person name="Lindblad-Toh K."/>
            <person name="Birren B."/>
            <person name="Nusbaum C."/>
            <person name="Kahn D."/>
            <person name="Robinson-Rechavi M."/>
            <person name="Laudet V."/>
            <person name="Schachter V."/>
            <person name="Quetier F."/>
            <person name="Saurin W."/>
            <person name="Scarpelli C."/>
            <person name="Wincker P."/>
            <person name="Lander E.S."/>
            <person name="Weissenbach J."/>
            <person name="Roest Crollius H."/>
        </authorList>
    </citation>
    <scope>NUCLEOTIDE SEQUENCE [LARGE SCALE GENOMIC DNA]</scope>
</reference>
<proteinExistence type="predicted"/>
<dbReference type="OrthoDB" id="8438849at2759"/>
<dbReference type="AlphaFoldDB" id="Q4T6L2"/>
<name>Q4T6L2_TETNG</name>
<protein>
    <submittedName>
        <fullName evidence="2">(spotted green pufferfish) hypothetical protein</fullName>
    </submittedName>
</protein>